<feature type="transmembrane region" description="Helical" evidence="1">
    <location>
        <begin position="65"/>
        <end position="84"/>
    </location>
</feature>
<gene>
    <name evidence="2" type="ORF">HGA03_00795</name>
</gene>
<dbReference type="EMBL" id="JAAXOX010000001">
    <property type="protein sequence ID" value="NKY21201.1"/>
    <property type="molecule type" value="Genomic_DNA"/>
</dbReference>
<keyword evidence="3" id="KW-1185">Reference proteome</keyword>
<evidence type="ECO:0000313" key="2">
    <source>
        <dbReference type="EMBL" id="NKY21201.1"/>
    </source>
</evidence>
<organism evidence="2 3">
    <name type="scientific">Cellulomonas denverensis</name>
    <dbReference type="NCBI Taxonomy" id="264297"/>
    <lineage>
        <taxon>Bacteria</taxon>
        <taxon>Bacillati</taxon>
        <taxon>Actinomycetota</taxon>
        <taxon>Actinomycetes</taxon>
        <taxon>Micrococcales</taxon>
        <taxon>Cellulomonadaceae</taxon>
        <taxon>Cellulomonas</taxon>
    </lineage>
</organism>
<dbReference type="AlphaFoldDB" id="A0A7X6KS09"/>
<feature type="transmembrane region" description="Helical" evidence="1">
    <location>
        <begin position="105"/>
        <end position="131"/>
    </location>
</feature>
<proteinExistence type="predicted"/>
<comment type="caution">
    <text evidence="2">The sequence shown here is derived from an EMBL/GenBank/DDBJ whole genome shotgun (WGS) entry which is preliminary data.</text>
</comment>
<accession>A0A7X6KS09</accession>
<feature type="transmembrane region" description="Helical" evidence="1">
    <location>
        <begin position="151"/>
        <end position="173"/>
    </location>
</feature>
<evidence type="ECO:0000313" key="3">
    <source>
        <dbReference type="Proteomes" id="UP000581206"/>
    </source>
</evidence>
<protein>
    <submittedName>
        <fullName evidence="2">ABC transporter permease subunit</fullName>
    </submittedName>
</protein>
<feature type="transmembrane region" description="Helical" evidence="1">
    <location>
        <begin position="239"/>
        <end position="260"/>
    </location>
</feature>
<keyword evidence="1" id="KW-0812">Transmembrane</keyword>
<sequence>MRSPVTPARLVRSEWRKLWSLRSTRWICAGVVLGQSVLTALLAAITDLSELGYPADRVGPELINAMYPAAQLAIPVLAVLAITGEYSTGTIRSTFAAAPRRTGTVVAKGLVLAVTALLTGAAASLLTWALLIPRLGTVYAIRPGDPTHLRLLLAMPLYLAGIALFGYGIGLVVRRTAPALGIVLATFLVVDTLAMMLQRIRLVEVLTPFLPAAAGTRLLTSDSGPAIMSAQDVVVLGPWQGWGVLLGWAAVVLVAGLVLVRRRDA</sequence>
<reference evidence="2 3" key="1">
    <citation type="submission" date="2020-04" db="EMBL/GenBank/DDBJ databases">
        <title>MicrobeNet Type strains.</title>
        <authorList>
            <person name="Nicholson A.C."/>
        </authorList>
    </citation>
    <scope>NUCLEOTIDE SEQUENCE [LARGE SCALE GENOMIC DNA]</scope>
    <source>
        <strain evidence="2 3">ATCC BAA-788</strain>
    </source>
</reference>
<keyword evidence="1" id="KW-1133">Transmembrane helix</keyword>
<feature type="transmembrane region" description="Helical" evidence="1">
    <location>
        <begin position="180"/>
        <end position="200"/>
    </location>
</feature>
<evidence type="ECO:0000256" key="1">
    <source>
        <dbReference type="SAM" id="Phobius"/>
    </source>
</evidence>
<feature type="transmembrane region" description="Helical" evidence="1">
    <location>
        <begin position="26"/>
        <end position="45"/>
    </location>
</feature>
<name>A0A7X6KS09_9CELL</name>
<dbReference type="Proteomes" id="UP000581206">
    <property type="component" value="Unassembled WGS sequence"/>
</dbReference>
<dbReference type="RefSeq" id="WP_168628322.1">
    <property type="nucleotide sequence ID" value="NZ_BONL01000003.1"/>
</dbReference>
<keyword evidence="1" id="KW-0472">Membrane</keyword>